<evidence type="ECO:0000313" key="2">
    <source>
        <dbReference type="EMBL" id="MFK4637924.1"/>
    </source>
</evidence>
<evidence type="ECO:0000256" key="1">
    <source>
        <dbReference type="SAM" id="Phobius"/>
    </source>
</evidence>
<proteinExistence type="predicted"/>
<reference evidence="2 3" key="1">
    <citation type="submission" date="2024-10" db="EMBL/GenBank/DDBJ databases">
        <title>Novel secondary metabolite-producing bacteria for plant disease control.</title>
        <authorList>
            <person name="Chevrette M."/>
        </authorList>
    </citation>
    <scope>NUCLEOTIDE SEQUENCE [LARGE SCALE GENOMIC DNA]</scope>
    <source>
        <strain evidence="2 3">J30 TE3557</strain>
    </source>
</reference>
<feature type="transmembrane region" description="Helical" evidence="1">
    <location>
        <begin position="6"/>
        <end position="27"/>
    </location>
</feature>
<feature type="transmembrane region" description="Helical" evidence="1">
    <location>
        <begin position="61"/>
        <end position="81"/>
    </location>
</feature>
<organism evidence="2 3">
    <name type="scientific">Paenarthrobacter histidinolovorans</name>
    <dbReference type="NCBI Taxonomy" id="43664"/>
    <lineage>
        <taxon>Bacteria</taxon>
        <taxon>Bacillati</taxon>
        <taxon>Actinomycetota</taxon>
        <taxon>Actinomycetes</taxon>
        <taxon>Micrococcales</taxon>
        <taxon>Micrococcaceae</taxon>
        <taxon>Paenarthrobacter</taxon>
    </lineage>
</organism>
<accession>A0ABW8N4B2</accession>
<dbReference type="EMBL" id="JBIYEW010000003">
    <property type="protein sequence ID" value="MFK4637924.1"/>
    <property type="molecule type" value="Genomic_DNA"/>
</dbReference>
<evidence type="ECO:0000313" key="3">
    <source>
        <dbReference type="Proteomes" id="UP001620520"/>
    </source>
</evidence>
<keyword evidence="1" id="KW-0472">Membrane</keyword>
<dbReference type="RefSeq" id="WP_189014298.1">
    <property type="nucleotide sequence ID" value="NZ_BMPM01000001.1"/>
</dbReference>
<feature type="transmembrane region" description="Helical" evidence="1">
    <location>
        <begin position="87"/>
        <end position="110"/>
    </location>
</feature>
<dbReference type="Proteomes" id="UP001620520">
    <property type="component" value="Unassembled WGS sequence"/>
</dbReference>
<gene>
    <name evidence="2" type="ORF">ABIA52_000813</name>
</gene>
<keyword evidence="1" id="KW-1133">Transmembrane helix</keyword>
<keyword evidence="3" id="KW-1185">Reference proteome</keyword>
<protein>
    <submittedName>
        <fullName evidence="2">Membrane protein</fullName>
    </submittedName>
</protein>
<name>A0ABW8N4B2_9MICC</name>
<dbReference type="Pfam" id="PF13630">
    <property type="entry name" value="SdpI"/>
    <property type="match status" value="1"/>
</dbReference>
<comment type="caution">
    <text evidence="2">The sequence shown here is derived from an EMBL/GenBank/DDBJ whole genome shotgun (WGS) entry which is preliminary data.</text>
</comment>
<sequence>MQAEIIQLMAVLGGLGVLLIVVGAVCIKGKLPMNSLVGIRLAATMVSEEAWIAGHKAAGPYVILGGICSAAGAAAILLVPTPAPPTLASITAAGVVLFLVIAALVASAAAKRESLTK</sequence>
<dbReference type="InterPro" id="IPR025962">
    <property type="entry name" value="SdpI/YhfL"/>
</dbReference>
<keyword evidence="1" id="KW-0812">Transmembrane</keyword>